<dbReference type="InterPro" id="IPR002347">
    <property type="entry name" value="SDR_fam"/>
</dbReference>
<dbReference type="PRINTS" id="PR00081">
    <property type="entry name" value="GDHRDH"/>
</dbReference>
<dbReference type="InterPro" id="IPR051122">
    <property type="entry name" value="SDR_DHRS6-like"/>
</dbReference>
<dbReference type="Gene3D" id="3.40.50.720">
    <property type="entry name" value="NAD(P)-binding Rossmann-like Domain"/>
    <property type="match status" value="1"/>
</dbReference>
<name>A0A852W849_PSEA5</name>
<sequence>MSTVVLVGAGDIAVSSAIELRAGGFDRAVVLTRGRSSSGESACAVLAEHGYRAEAQHCDVSDWSSLAAVAARIDGPVRALVYSPAGDRDFRPLDELSQDAWDRALDVFAGGLVGAVKAFAPSLTRGASVVALSGTSAHSVVSSMHLAMGSAKAAVERAVTYLAAALGPAGVRVNAVASGPVETATIVRGLDDAGLDRLRSWQSAVTVPGRLARPADVGRIVAALCGPQLEWITGQVLLADGGASVMPPDQGPHSMSGLLSDHGRQA</sequence>
<dbReference type="AlphaFoldDB" id="A0A852W849"/>
<evidence type="ECO:0000313" key="5">
    <source>
        <dbReference type="Proteomes" id="UP000549695"/>
    </source>
</evidence>
<evidence type="ECO:0000256" key="2">
    <source>
        <dbReference type="ARBA" id="ARBA00023002"/>
    </source>
</evidence>
<accession>A0A852W849</accession>
<dbReference type="GeneID" id="98055168"/>
<protein>
    <submittedName>
        <fullName evidence="4">NAD(P)-dependent dehydrogenase (Short-subunit alcohol dehydrogenase family)</fullName>
    </submittedName>
</protein>
<reference evidence="4 5" key="1">
    <citation type="submission" date="2020-07" db="EMBL/GenBank/DDBJ databases">
        <title>Sequencing the genomes of 1000 actinobacteria strains.</title>
        <authorList>
            <person name="Klenk H.-P."/>
        </authorList>
    </citation>
    <scope>NUCLEOTIDE SEQUENCE [LARGE SCALE GENOMIC DNA]</scope>
    <source>
        <strain evidence="4 5">DSM 44749</strain>
    </source>
</reference>
<dbReference type="InterPro" id="IPR036291">
    <property type="entry name" value="NAD(P)-bd_dom_sf"/>
</dbReference>
<keyword evidence="2" id="KW-0560">Oxidoreductase</keyword>
<dbReference type="GO" id="GO:0016491">
    <property type="term" value="F:oxidoreductase activity"/>
    <property type="evidence" value="ECO:0007669"/>
    <property type="project" value="UniProtKB-KW"/>
</dbReference>
<dbReference type="EMBL" id="JACCCZ010000001">
    <property type="protein sequence ID" value="NYG05248.1"/>
    <property type="molecule type" value="Genomic_DNA"/>
</dbReference>
<dbReference type="PANTHER" id="PTHR43477">
    <property type="entry name" value="DIHYDROANTICAPSIN 7-DEHYDROGENASE"/>
    <property type="match status" value="1"/>
</dbReference>
<dbReference type="Proteomes" id="UP000549695">
    <property type="component" value="Unassembled WGS sequence"/>
</dbReference>
<dbReference type="PANTHER" id="PTHR43477:SF1">
    <property type="entry name" value="DIHYDROANTICAPSIN 7-DEHYDROGENASE"/>
    <property type="match status" value="1"/>
</dbReference>
<evidence type="ECO:0000313" key="4">
    <source>
        <dbReference type="EMBL" id="NYG05248.1"/>
    </source>
</evidence>
<feature type="region of interest" description="Disordered" evidence="3">
    <location>
        <begin position="243"/>
        <end position="266"/>
    </location>
</feature>
<dbReference type="SUPFAM" id="SSF51735">
    <property type="entry name" value="NAD(P)-binding Rossmann-fold domains"/>
    <property type="match status" value="1"/>
</dbReference>
<proteinExistence type="inferred from homology"/>
<comment type="caution">
    <text evidence="4">The sequence shown here is derived from an EMBL/GenBank/DDBJ whole genome shotgun (WGS) entry which is preliminary data.</text>
</comment>
<gene>
    <name evidence="4" type="ORF">HDA37_005533</name>
</gene>
<dbReference type="Pfam" id="PF13561">
    <property type="entry name" value="adh_short_C2"/>
    <property type="match status" value="1"/>
</dbReference>
<dbReference type="RefSeq" id="WP_179762703.1">
    <property type="nucleotide sequence ID" value="NZ_BAAAJZ010000011.1"/>
</dbReference>
<comment type="similarity">
    <text evidence="1">Belongs to the short-chain dehydrogenases/reductases (SDR) family.</text>
</comment>
<evidence type="ECO:0000256" key="1">
    <source>
        <dbReference type="ARBA" id="ARBA00006484"/>
    </source>
</evidence>
<evidence type="ECO:0000256" key="3">
    <source>
        <dbReference type="SAM" id="MobiDB-lite"/>
    </source>
</evidence>
<organism evidence="4 5">
    <name type="scientific">Pseudonocardia alni</name>
    <name type="common">Amycolata alni</name>
    <dbReference type="NCBI Taxonomy" id="33907"/>
    <lineage>
        <taxon>Bacteria</taxon>
        <taxon>Bacillati</taxon>
        <taxon>Actinomycetota</taxon>
        <taxon>Actinomycetes</taxon>
        <taxon>Pseudonocardiales</taxon>
        <taxon>Pseudonocardiaceae</taxon>
        <taxon>Pseudonocardia</taxon>
    </lineage>
</organism>
<keyword evidence="5" id="KW-1185">Reference proteome</keyword>